<evidence type="ECO:0000313" key="5">
    <source>
        <dbReference type="Proteomes" id="UP000314901"/>
    </source>
</evidence>
<sequence>MHLRALYLDKFCCNVKERKMMKNIVFSILMSLIITLAPLGAQAETPNHLDGVVDKYFKGKSLTKSDDITFDVAKRALDGTQVPFKFTANKKYKNISVVVEGNPHQLPGIGSLALTMHPKVAPFTFETNIRMEQDSYIDVIAEDDEGKFFYNQVAIRSAGGCSAGMIYDADAVLKEVGTMKVLQTETRASVFIKHPQHNGYQANLSNYTGLFILPEWHLSSVVVKDQEKEIWSAEFGGGSTSENPFFVFDSPKIKGNLQVLAVDTQGKQYIGK</sequence>
<dbReference type="Gene3D" id="2.60.40.2470">
    <property type="entry name" value="SoxY domain"/>
    <property type="match status" value="1"/>
</dbReference>
<feature type="chain" id="PRO_5043544639" description="Quinoprotein dehydrogenase-associated SoxYZ-like carrier" evidence="1">
    <location>
        <begin position="44"/>
        <end position="272"/>
    </location>
</feature>
<dbReference type="InterPro" id="IPR038162">
    <property type="entry name" value="SoxY_sf"/>
</dbReference>
<dbReference type="Gene3D" id="2.60.40.10">
    <property type="entry name" value="Immunoglobulins"/>
    <property type="match status" value="1"/>
</dbReference>
<organism evidence="4 5">
    <name type="scientific">Candidatus Methylopumilus universalis</name>
    <dbReference type="NCBI Taxonomy" id="2588536"/>
    <lineage>
        <taxon>Bacteria</taxon>
        <taxon>Pseudomonadati</taxon>
        <taxon>Pseudomonadota</taxon>
        <taxon>Betaproteobacteria</taxon>
        <taxon>Nitrosomonadales</taxon>
        <taxon>Methylophilaceae</taxon>
        <taxon>Candidatus Methylopumilus</taxon>
    </lineage>
</organism>
<dbReference type="InterPro" id="IPR014880">
    <property type="entry name" value="SoxZ_dom"/>
</dbReference>
<evidence type="ECO:0000259" key="2">
    <source>
        <dbReference type="Pfam" id="PF08770"/>
    </source>
</evidence>
<name>A0AAX1F0L7_9PROT</name>
<dbReference type="InterPro" id="IPR013783">
    <property type="entry name" value="Ig-like_fold"/>
</dbReference>
<protein>
    <recommendedName>
        <fullName evidence="6">Quinoprotein dehydrogenase-associated SoxYZ-like carrier</fullName>
    </recommendedName>
</protein>
<dbReference type="Pfam" id="PF13501">
    <property type="entry name" value="SoxY"/>
    <property type="match status" value="1"/>
</dbReference>
<reference evidence="4 5" key="1">
    <citation type="journal article" date="2019" name="ISME J.">
        <title>Evolution in action: habitat transition from sediment to the pelagial leads to genome streamlining in Methylophilaceae.</title>
        <authorList>
            <person name="Salcher M."/>
            <person name="Schaefle D."/>
            <person name="Kaspar M."/>
            <person name="Neuenschwander S.M."/>
            <person name="Ghai R."/>
        </authorList>
    </citation>
    <scope>NUCLEOTIDE SEQUENCE [LARGE SCALE GENOMIC DNA]</scope>
    <source>
        <strain evidence="4 5">MMS-RVI-51</strain>
    </source>
</reference>
<feature type="domain" description="Ig-like SoxY" evidence="3">
    <location>
        <begin position="55"/>
        <end position="161"/>
    </location>
</feature>
<gene>
    <name evidence="4" type="ORF">FIT94_05690</name>
</gene>
<evidence type="ECO:0000256" key="1">
    <source>
        <dbReference type="SAM" id="SignalP"/>
    </source>
</evidence>
<feature type="domain" description="Sulphur oxidation protein SoxZ" evidence="2">
    <location>
        <begin position="185"/>
        <end position="268"/>
    </location>
</feature>
<dbReference type="InterPro" id="IPR032711">
    <property type="entry name" value="SoxY"/>
</dbReference>
<dbReference type="Proteomes" id="UP000314901">
    <property type="component" value="Chromosome"/>
</dbReference>
<accession>A0AAX1F0L7</accession>
<evidence type="ECO:0000259" key="3">
    <source>
        <dbReference type="Pfam" id="PF13501"/>
    </source>
</evidence>
<dbReference type="KEGG" id="muv:FIT94_05690"/>
<dbReference type="Pfam" id="PF08770">
    <property type="entry name" value="SoxZ"/>
    <property type="match status" value="1"/>
</dbReference>
<dbReference type="EMBL" id="CP040953">
    <property type="protein sequence ID" value="QDC41532.1"/>
    <property type="molecule type" value="Genomic_DNA"/>
</dbReference>
<evidence type="ECO:0000313" key="4">
    <source>
        <dbReference type="EMBL" id="QDC41532.1"/>
    </source>
</evidence>
<keyword evidence="1" id="KW-0732">Signal</keyword>
<dbReference type="AlphaFoldDB" id="A0AAX1F0L7"/>
<dbReference type="InterPro" id="IPR014756">
    <property type="entry name" value="Ig_E-set"/>
</dbReference>
<evidence type="ECO:0008006" key="6">
    <source>
        <dbReference type="Google" id="ProtNLM"/>
    </source>
</evidence>
<dbReference type="SUPFAM" id="SSF81296">
    <property type="entry name" value="E set domains"/>
    <property type="match status" value="1"/>
</dbReference>
<feature type="signal peptide" evidence="1">
    <location>
        <begin position="1"/>
        <end position="43"/>
    </location>
</feature>
<proteinExistence type="predicted"/>